<dbReference type="GO" id="GO:0005840">
    <property type="term" value="C:ribosome"/>
    <property type="evidence" value="ECO:0007669"/>
    <property type="project" value="UniProtKB-KW"/>
</dbReference>
<reference evidence="7 8" key="1">
    <citation type="journal article" date="2015" name="Genome Announc.">
        <title>Expanding the biotechnology potential of lactobacilli through comparative genomics of 213 strains and associated genera.</title>
        <authorList>
            <person name="Sun Z."/>
            <person name="Harris H.M."/>
            <person name="McCann A."/>
            <person name="Guo C."/>
            <person name="Argimon S."/>
            <person name="Zhang W."/>
            <person name="Yang X."/>
            <person name="Jeffery I.B."/>
            <person name="Cooney J.C."/>
            <person name="Kagawa T.F."/>
            <person name="Liu W."/>
            <person name="Song Y."/>
            <person name="Salvetti E."/>
            <person name="Wrobel A."/>
            <person name="Rasinkangas P."/>
            <person name="Parkhill J."/>
            <person name="Rea M.C."/>
            <person name="O'Sullivan O."/>
            <person name="Ritari J."/>
            <person name="Douillard F.P."/>
            <person name="Paul Ross R."/>
            <person name="Yang R."/>
            <person name="Briner A.E."/>
            <person name="Felis G.E."/>
            <person name="de Vos W.M."/>
            <person name="Barrangou R."/>
            <person name="Klaenhammer T.R."/>
            <person name="Caufield P.W."/>
            <person name="Cui Y."/>
            <person name="Zhang H."/>
            <person name="O'Toole P.W."/>
        </authorList>
    </citation>
    <scope>NUCLEOTIDE SEQUENCE [LARGE SCALE GENOMIC DNA]</scope>
    <source>
        <strain evidence="7 8">DSM 15945</strain>
    </source>
</reference>
<dbReference type="SUPFAM" id="SSF53335">
    <property type="entry name" value="S-adenosyl-L-methionine-dependent methyltransferases"/>
    <property type="match status" value="1"/>
</dbReference>
<sequence>MEWTAITVTTSIDASEAVSNMFAELAVGGVQIDDQATNPELDDQTVQVTAYIPSNTDAAPLLASVRDGLNHLSDFGLEGGAGTVATTTIDDGQWTNVWEQYYHAVRLTRYLTVAPRWEEYSPSQPGELVVRLDPGQAFGTGTHPTTRLVLQLLEAVVRGGERTLDVGTGSGVLAVAAERLGVGSVLATDIDAVAVASAEKNIALNPVSHITVIASDLLRSVPDDQQFDLVLANILPDVLERLVPEVPHVLAERGKLILSGILLAKEPRVRQWLTDAGLVVTTTITDGKWVALLATRPDGEVA</sequence>
<feature type="binding site" evidence="6">
    <location>
        <position position="167"/>
    </location>
    <ligand>
        <name>S-adenosyl-L-methionine</name>
        <dbReference type="ChEBI" id="CHEBI:59789"/>
    </ligand>
</feature>
<dbReference type="GO" id="GO:0005737">
    <property type="term" value="C:cytoplasm"/>
    <property type="evidence" value="ECO:0007669"/>
    <property type="project" value="UniProtKB-SubCell"/>
</dbReference>
<dbReference type="PANTHER" id="PTHR43648">
    <property type="entry name" value="ELECTRON TRANSFER FLAVOPROTEIN BETA SUBUNIT LYSINE METHYLTRANSFERASE"/>
    <property type="match status" value="1"/>
</dbReference>
<dbReference type="NCBIfam" id="TIGR00406">
    <property type="entry name" value="prmA"/>
    <property type="match status" value="1"/>
</dbReference>
<dbReference type="GO" id="GO:0016279">
    <property type="term" value="F:protein-lysine N-methyltransferase activity"/>
    <property type="evidence" value="ECO:0007669"/>
    <property type="project" value="RHEA"/>
</dbReference>
<keyword evidence="7" id="KW-0689">Ribosomal protein</keyword>
<dbReference type="PIRSF" id="PIRSF000401">
    <property type="entry name" value="RPL11_MTase"/>
    <property type="match status" value="1"/>
</dbReference>
<keyword evidence="3 6" id="KW-0489">Methyltransferase</keyword>
<dbReference type="GO" id="GO:0032259">
    <property type="term" value="P:methylation"/>
    <property type="evidence" value="ECO:0007669"/>
    <property type="project" value="UniProtKB-KW"/>
</dbReference>
<dbReference type="EC" id="2.1.1.-" evidence="6"/>
<keyword evidence="2 6" id="KW-0963">Cytoplasm</keyword>
<comment type="caution">
    <text evidence="7">The sequence shown here is derived from an EMBL/GenBank/DDBJ whole genome shotgun (WGS) entry which is preliminary data.</text>
</comment>
<dbReference type="AlphaFoldDB" id="A0A0R1TYQ8"/>
<evidence type="ECO:0000256" key="2">
    <source>
        <dbReference type="ARBA" id="ARBA00022490"/>
    </source>
</evidence>
<comment type="similarity">
    <text evidence="1 6">Belongs to the methyltransferase superfamily. PrmA family.</text>
</comment>
<evidence type="ECO:0000256" key="3">
    <source>
        <dbReference type="ARBA" id="ARBA00022603"/>
    </source>
</evidence>
<accession>A0A0R1TYQ8</accession>
<name>A0A0R1TYQ8_9LACO</name>
<evidence type="ECO:0000256" key="5">
    <source>
        <dbReference type="ARBA" id="ARBA00022691"/>
    </source>
</evidence>
<evidence type="ECO:0000313" key="7">
    <source>
        <dbReference type="EMBL" id="KRL85396.1"/>
    </source>
</evidence>
<comment type="function">
    <text evidence="6">Methylates ribosomal protein L11.</text>
</comment>
<protein>
    <recommendedName>
        <fullName evidence="6">Ribosomal protein L11 methyltransferase</fullName>
        <shortName evidence="6">L11 Mtase</shortName>
        <ecNumber evidence="6">2.1.1.-</ecNumber>
    </recommendedName>
</protein>
<comment type="catalytic activity">
    <reaction evidence="6">
        <text>L-lysyl-[protein] + 3 S-adenosyl-L-methionine = N(6),N(6),N(6)-trimethyl-L-lysyl-[protein] + 3 S-adenosyl-L-homocysteine + 3 H(+)</text>
        <dbReference type="Rhea" id="RHEA:54192"/>
        <dbReference type="Rhea" id="RHEA-COMP:9752"/>
        <dbReference type="Rhea" id="RHEA-COMP:13826"/>
        <dbReference type="ChEBI" id="CHEBI:15378"/>
        <dbReference type="ChEBI" id="CHEBI:29969"/>
        <dbReference type="ChEBI" id="CHEBI:57856"/>
        <dbReference type="ChEBI" id="CHEBI:59789"/>
        <dbReference type="ChEBI" id="CHEBI:61961"/>
    </reaction>
</comment>
<dbReference type="Gene3D" id="3.40.50.150">
    <property type="entry name" value="Vaccinia Virus protein VP39"/>
    <property type="match status" value="1"/>
</dbReference>
<dbReference type="STRING" id="1423783.FC50_GL001555"/>
<evidence type="ECO:0000256" key="4">
    <source>
        <dbReference type="ARBA" id="ARBA00022679"/>
    </source>
</evidence>
<dbReference type="CDD" id="cd02440">
    <property type="entry name" value="AdoMet_MTases"/>
    <property type="match status" value="1"/>
</dbReference>
<dbReference type="RefSeq" id="WP_056956863.1">
    <property type="nucleotide sequence ID" value="NZ_AZFJ01000052.1"/>
</dbReference>
<organism evidence="7 8">
    <name type="scientific">Lacticaseibacillus pantheris DSM 15945 = JCM 12539 = NBRC 106106</name>
    <dbReference type="NCBI Taxonomy" id="1423783"/>
    <lineage>
        <taxon>Bacteria</taxon>
        <taxon>Bacillati</taxon>
        <taxon>Bacillota</taxon>
        <taxon>Bacilli</taxon>
        <taxon>Lactobacillales</taxon>
        <taxon>Lactobacillaceae</taxon>
        <taxon>Lacticaseibacillus</taxon>
    </lineage>
</organism>
<keyword evidence="5 6" id="KW-0949">S-adenosyl-L-methionine</keyword>
<dbReference type="InterPro" id="IPR004498">
    <property type="entry name" value="Ribosomal_PrmA_MeTrfase"/>
</dbReference>
<keyword evidence="4 6" id="KW-0808">Transferase</keyword>
<dbReference type="Proteomes" id="UP000051922">
    <property type="component" value="Unassembled WGS sequence"/>
</dbReference>
<dbReference type="PATRIC" id="fig|1423783.4.peg.1597"/>
<dbReference type="Pfam" id="PF06325">
    <property type="entry name" value="PrmA"/>
    <property type="match status" value="1"/>
</dbReference>
<keyword evidence="7" id="KW-0687">Ribonucleoprotein</keyword>
<proteinExistence type="inferred from homology"/>
<dbReference type="HAMAP" id="MF_00735">
    <property type="entry name" value="Methyltr_PrmA"/>
    <property type="match status" value="1"/>
</dbReference>
<feature type="binding site" evidence="6">
    <location>
        <position position="146"/>
    </location>
    <ligand>
        <name>S-adenosyl-L-methionine</name>
        <dbReference type="ChEBI" id="CHEBI:59789"/>
    </ligand>
</feature>
<evidence type="ECO:0000256" key="1">
    <source>
        <dbReference type="ARBA" id="ARBA00009741"/>
    </source>
</evidence>
<evidence type="ECO:0000313" key="8">
    <source>
        <dbReference type="Proteomes" id="UP000051922"/>
    </source>
</evidence>
<dbReference type="InterPro" id="IPR050078">
    <property type="entry name" value="Ribosomal_L11_MeTrfase_PrmA"/>
</dbReference>
<comment type="subcellular location">
    <subcellularLocation>
        <location evidence="6">Cytoplasm</location>
    </subcellularLocation>
</comment>
<feature type="binding site" evidence="6">
    <location>
        <position position="233"/>
    </location>
    <ligand>
        <name>S-adenosyl-L-methionine</name>
        <dbReference type="ChEBI" id="CHEBI:59789"/>
    </ligand>
</feature>
<dbReference type="EMBL" id="AZFJ01000052">
    <property type="protein sequence ID" value="KRL85396.1"/>
    <property type="molecule type" value="Genomic_DNA"/>
</dbReference>
<dbReference type="OrthoDB" id="9785995at2"/>
<dbReference type="InterPro" id="IPR029063">
    <property type="entry name" value="SAM-dependent_MTases_sf"/>
</dbReference>
<keyword evidence="8" id="KW-1185">Reference proteome</keyword>
<dbReference type="PANTHER" id="PTHR43648:SF1">
    <property type="entry name" value="ELECTRON TRANSFER FLAVOPROTEIN BETA SUBUNIT LYSINE METHYLTRANSFERASE"/>
    <property type="match status" value="1"/>
</dbReference>
<evidence type="ECO:0000256" key="6">
    <source>
        <dbReference type="HAMAP-Rule" id="MF_00735"/>
    </source>
</evidence>
<feature type="binding site" evidence="6">
    <location>
        <position position="189"/>
    </location>
    <ligand>
        <name>S-adenosyl-L-methionine</name>
        <dbReference type="ChEBI" id="CHEBI:59789"/>
    </ligand>
</feature>
<gene>
    <name evidence="6" type="primary">prmA</name>
    <name evidence="7" type="ORF">FC50_GL001555</name>
</gene>